<evidence type="ECO:0000259" key="5">
    <source>
        <dbReference type="PROSITE" id="PS50255"/>
    </source>
</evidence>
<comment type="similarity">
    <text evidence="4">Belongs to the cytochrome b5 family.</text>
</comment>
<dbReference type="GO" id="GO:0016020">
    <property type="term" value="C:membrane"/>
    <property type="evidence" value="ECO:0007669"/>
    <property type="project" value="TreeGrafter"/>
</dbReference>
<evidence type="ECO:0000256" key="1">
    <source>
        <dbReference type="ARBA" id="ARBA00022617"/>
    </source>
</evidence>
<evidence type="ECO:0000256" key="3">
    <source>
        <dbReference type="ARBA" id="ARBA00023004"/>
    </source>
</evidence>
<evidence type="ECO:0000256" key="2">
    <source>
        <dbReference type="ARBA" id="ARBA00022723"/>
    </source>
</evidence>
<dbReference type="InterPro" id="IPR036400">
    <property type="entry name" value="Cyt_B5-like_heme/steroid_sf"/>
</dbReference>
<dbReference type="SMART" id="SM01117">
    <property type="entry name" value="Cyt-b5"/>
    <property type="match status" value="1"/>
</dbReference>
<keyword evidence="3" id="KW-0408">Iron</keyword>
<dbReference type="Gene3D" id="3.10.120.10">
    <property type="entry name" value="Cytochrome b5-like heme/steroid binding domain"/>
    <property type="match status" value="1"/>
</dbReference>
<feature type="domain" description="Cytochrome b5 heme-binding" evidence="5">
    <location>
        <begin position="5"/>
        <end position="88"/>
    </location>
</feature>
<reference evidence="6 7" key="1">
    <citation type="journal article" date="2024" name="Science">
        <title>Giant polyketide synthase enzymes in the biosynthesis of giant marine polyether toxins.</title>
        <authorList>
            <person name="Fallon T.R."/>
            <person name="Shende V.V."/>
            <person name="Wierzbicki I.H."/>
            <person name="Pendleton A.L."/>
            <person name="Watervoot N.F."/>
            <person name="Auber R.P."/>
            <person name="Gonzalez D.J."/>
            <person name="Wisecaver J.H."/>
            <person name="Moore B.S."/>
        </authorList>
    </citation>
    <scope>NUCLEOTIDE SEQUENCE [LARGE SCALE GENOMIC DNA]</scope>
    <source>
        <strain evidence="6 7">12B1</strain>
    </source>
</reference>
<dbReference type="SUPFAM" id="SSF55856">
    <property type="entry name" value="Cytochrome b5-like heme/steroid binding domain"/>
    <property type="match status" value="1"/>
</dbReference>
<keyword evidence="1" id="KW-0349">Heme</keyword>
<evidence type="ECO:0000313" key="6">
    <source>
        <dbReference type="EMBL" id="KAL1519297.1"/>
    </source>
</evidence>
<keyword evidence="7" id="KW-1185">Reference proteome</keyword>
<proteinExistence type="inferred from homology"/>
<dbReference type="PANTHER" id="PTHR19359">
    <property type="entry name" value="CYTOCHROME B5"/>
    <property type="match status" value="1"/>
</dbReference>
<dbReference type="GO" id="GO:0046872">
    <property type="term" value="F:metal ion binding"/>
    <property type="evidence" value="ECO:0007669"/>
    <property type="project" value="UniProtKB-KW"/>
</dbReference>
<dbReference type="PROSITE" id="PS50255">
    <property type="entry name" value="CYTOCHROME_B5_2"/>
    <property type="match status" value="1"/>
</dbReference>
<protein>
    <recommendedName>
        <fullName evidence="5">Cytochrome b5 heme-binding domain-containing protein</fullName>
    </recommendedName>
</protein>
<dbReference type="Proteomes" id="UP001515480">
    <property type="component" value="Unassembled WGS sequence"/>
</dbReference>
<comment type="caution">
    <text evidence="6">The sequence shown here is derived from an EMBL/GenBank/DDBJ whole genome shotgun (WGS) entry which is preliminary data.</text>
</comment>
<keyword evidence="2" id="KW-0479">Metal-binding</keyword>
<gene>
    <name evidence="6" type="ORF">AB1Y20_022824</name>
</gene>
<dbReference type="GO" id="GO:0020037">
    <property type="term" value="F:heme binding"/>
    <property type="evidence" value="ECO:0007669"/>
    <property type="project" value="TreeGrafter"/>
</dbReference>
<sequence length="111" mass="12529">MARPWPRYSLEEVARHCSKDDAWIVVNDIVYNMTPHLANHGGWTLGSKQTTLIALLSAMGQDCTDDFVEVHSEAALKMMPSMQVGVLDKPNTARRRVRYRTWEELQAAGSV</sequence>
<dbReference type="AlphaFoldDB" id="A0AB34JDU3"/>
<evidence type="ECO:0000256" key="4">
    <source>
        <dbReference type="ARBA" id="ARBA00038168"/>
    </source>
</evidence>
<dbReference type="EMBL" id="JBGBPQ010000009">
    <property type="protein sequence ID" value="KAL1519297.1"/>
    <property type="molecule type" value="Genomic_DNA"/>
</dbReference>
<accession>A0AB34JDU3</accession>
<name>A0AB34JDU3_PRYPA</name>
<organism evidence="6 7">
    <name type="scientific">Prymnesium parvum</name>
    <name type="common">Toxic golden alga</name>
    <dbReference type="NCBI Taxonomy" id="97485"/>
    <lineage>
        <taxon>Eukaryota</taxon>
        <taxon>Haptista</taxon>
        <taxon>Haptophyta</taxon>
        <taxon>Prymnesiophyceae</taxon>
        <taxon>Prymnesiales</taxon>
        <taxon>Prymnesiaceae</taxon>
        <taxon>Prymnesium</taxon>
    </lineage>
</organism>
<dbReference type="InterPro" id="IPR001199">
    <property type="entry name" value="Cyt_B5-like_heme/steroid-bd"/>
</dbReference>
<dbReference type="InterPro" id="IPR050668">
    <property type="entry name" value="Cytochrome_b5"/>
</dbReference>
<evidence type="ECO:0000313" key="7">
    <source>
        <dbReference type="Proteomes" id="UP001515480"/>
    </source>
</evidence>
<dbReference type="Pfam" id="PF00173">
    <property type="entry name" value="Cyt-b5"/>
    <property type="match status" value="1"/>
</dbReference>